<evidence type="ECO:0000256" key="2">
    <source>
        <dbReference type="ARBA" id="ARBA00022859"/>
    </source>
</evidence>
<proteinExistence type="inferred from homology"/>
<dbReference type="InterPro" id="IPR008477">
    <property type="entry name" value="TNFAIP8-like"/>
</dbReference>
<evidence type="ECO:0000256" key="1">
    <source>
        <dbReference type="ARBA" id="ARBA00022588"/>
    </source>
</evidence>
<keyword evidence="2" id="KW-0391">Immunity</keyword>
<dbReference type="PANTHER" id="PTHR12757:SF4">
    <property type="entry name" value="TUMOR NECROSIS FACTOR ALPHA-INDUCED PROTEIN 8-LIKE PROTEIN 2"/>
    <property type="match status" value="1"/>
</dbReference>
<organism evidence="4 5">
    <name type="scientific">Phrynocephalus forsythii</name>
    <dbReference type="NCBI Taxonomy" id="171643"/>
    <lineage>
        <taxon>Eukaryota</taxon>
        <taxon>Metazoa</taxon>
        <taxon>Chordata</taxon>
        <taxon>Craniata</taxon>
        <taxon>Vertebrata</taxon>
        <taxon>Euteleostomi</taxon>
        <taxon>Lepidosauria</taxon>
        <taxon>Squamata</taxon>
        <taxon>Bifurcata</taxon>
        <taxon>Unidentata</taxon>
        <taxon>Episquamata</taxon>
        <taxon>Toxicofera</taxon>
        <taxon>Iguania</taxon>
        <taxon>Acrodonta</taxon>
        <taxon>Agamidae</taxon>
        <taxon>Agaminae</taxon>
        <taxon>Phrynocephalus</taxon>
    </lineage>
</organism>
<protein>
    <submittedName>
        <fullName evidence="4">Uncharacterized protein</fullName>
    </submittedName>
</protein>
<sequence>MEMFSSCNLAMQAEKRILSWVGSKSMANMFIDNTSSENLDKLYQISKEYTQNYRVSQKVIKNLIN</sequence>
<dbReference type="GO" id="GO:0045087">
    <property type="term" value="P:innate immune response"/>
    <property type="evidence" value="ECO:0007669"/>
    <property type="project" value="UniProtKB-KW"/>
</dbReference>
<keyword evidence="1" id="KW-0399">Innate immunity</keyword>
<dbReference type="Gene3D" id="1.20.1440.160">
    <property type="entry name" value="Tumor necrosis factor alpha-induced protein 8-like"/>
    <property type="match status" value="1"/>
</dbReference>
<dbReference type="GO" id="GO:0005737">
    <property type="term" value="C:cytoplasm"/>
    <property type="evidence" value="ECO:0007669"/>
    <property type="project" value="TreeGrafter"/>
</dbReference>
<keyword evidence="5" id="KW-1185">Reference proteome</keyword>
<dbReference type="GO" id="GO:0050868">
    <property type="term" value="P:negative regulation of T cell activation"/>
    <property type="evidence" value="ECO:0007669"/>
    <property type="project" value="TreeGrafter"/>
</dbReference>
<gene>
    <name evidence="4" type="ORF">JRQ81_000481</name>
</gene>
<dbReference type="GO" id="GO:0050728">
    <property type="term" value="P:negative regulation of inflammatory response"/>
    <property type="evidence" value="ECO:0007669"/>
    <property type="project" value="TreeGrafter"/>
</dbReference>
<dbReference type="Pfam" id="PF05527">
    <property type="entry name" value="TNFAIP8"/>
    <property type="match status" value="1"/>
</dbReference>
<dbReference type="EMBL" id="JAPFRF010000001">
    <property type="protein sequence ID" value="KAJ7344531.1"/>
    <property type="molecule type" value="Genomic_DNA"/>
</dbReference>
<dbReference type="AlphaFoldDB" id="A0A9Q0Y7R5"/>
<evidence type="ECO:0000313" key="4">
    <source>
        <dbReference type="EMBL" id="KAJ7344531.1"/>
    </source>
</evidence>
<evidence type="ECO:0000313" key="5">
    <source>
        <dbReference type="Proteomes" id="UP001142489"/>
    </source>
</evidence>
<dbReference type="PANTHER" id="PTHR12757">
    <property type="entry name" value="TUMOR NECROSIS FACTOR INDUCED PROTEIN"/>
    <property type="match status" value="1"/>
</dbReference>
<dbReference type="Proteomes" id="UP001142489">
    <property type="component" value="Unassembled WGS sequence"/>
</dbReference>
<accession>A0A9Q0Y7R5</accession>
<reference evidence="4" key="1">
    <citation type="journal article" date="2023" name="DNA Res.">
        <title>Chromosome-level genome assembly of Phrynocephalus forsythii using third-generation DNA sequencing and Hi-C analysis.</title>
        <authorList>
            <person name="Qi Y."/>
            <person name="Zhao W."/>
            <person name="Zhao Y."/>
            <person name="Niu C."/>
            <person name="Cao S."/>
            <person name="Zhang Y."/>
        </authorList>
    </citation>
    <scope>NUCLEOTIDE SEQUENCE</scope>
    <source>
        <tissue evidence="4">Muscle</tissue>
    </source>
</reference>
<comment type="similarity">
    <text evidence="3">Belongs to the TNFAIP8 family. TNFAIP8L2 subfamily.</text>
</comment>
<dbReference type="InterPro" id="IPR038355">
    <property type="entry name" value="TNFAIP8_sf"/>
</dbReference>
<dbReference type="OrthoDB" id="10055976at2759"/>
<evidence type="ECO:0000256" key="3">
    <source>
        <dbReference type="ARBA" id="ARBA00038062"/>
    </source>
</evidence>
<name>A0A9Q0Y7R5_9SAUR</name>
<comment type="caution">
    <text evidence="4">The sequence shown here is derived from an EMBL/GenBank/DDBJ whole genome shotgun (WGS) entry which is preliminary data.</text>
</comment>
<dbReference type="GO" id="GO:0042981">
    <property type="term" value="P:regulation of apoptotic process"/>
    <property type="evidence" value="ECO:0007669"/>
    <property type="project" value="InterPro"/>
</dbReference>